<accession>A0A9D6DPJ6</accession>
<evidence type="ECO:0000313" key="2">
    <source>
        <dbReference type="Proteomes" id="UP000786662"/>
    </source>
</evidence>
<dbReference type="Proteomes" id="UP000786662">
    <property type="component" value="Unassembled WGS sequence"/>
</dbReference>
<gene>
    <name evidence="1" type="ORF">HYT38_02510</name>
</gene>
<evidence type="ECO:0000313" key="1">
    <source>
        <dbReference type="EMBL" id="MBI2052527.1"/>
    </source>
</evidence>
<reference evidence="1" key="1">
    <citation type="submission" date="2020-07" db="EMBL/GenBank/DDBJ databases">
        <title>Huge and variable diversity of episymbiotic CPR bacteria and DPANN archaea in groundwater ecosystems.</title>
        <authorList>
            <person name="He C.Y."/>
            <person name="Keren R."/>
            <person name="Whittaker M."/>
            <person name="Farag I.F."/>
            <person name="Doudna J."/>
            <person name="Cate J.H.D."/>
            <person name="Banfield J.F."/>
        </authorList>
    </citation>
    <scope>NUCLEOTIDE SEQUENCE</scope>
    <source>
        <strain evidence="1">NC_groundwater_191_Ag_S-0.1um_45_8</strain>
    </source>
</reference>
<sequence>MEKMARETGDLISCLRKTRHHVSVGNAGLLVAVFRLDVGGDPEEVVKGRFELIRDELDTALRQVERIKQVAAENGFAEITAIVSEEVEFGHER</sequence>
<comment type="caution">
    <text evidence="1">The sequence shown here is derived from an EMBL/GenBank/DDBJ whole genome shotgun (WGS) entry which is preliminary data.</text>
</comment>
<dbReference type="EMBL" id="JACOYY010000069">
    <property type="protein sequence ID" value="MBI2052527.1"/>
    <property type="molecule type" value="Genomic_DNA"/>
</dbReference>
<organism evidence="1 2">
    <name type="scientific">Candidatus Sungiibacteriota bacterium</name>
    <dbReference type="NCBI Taxonomy" id="2750080"/>
    <lineage>
        <taxon>Bacteria</taxon>
        <taxon>Candidatus Sungiibacteriota</taxon>
    </lineage>
</organism>
<dbReference type="AlphaFoldDB" id="A0A9D6DPJ6"/>
<name>A0A9D6DPJ6_9BACT</name>
<proteinExistence type="predicted"/>
<protein>
    <submittedName>
        <fullName evidence="1">Uncharacterized protein</fullName>
    </submittedName>
</protein>